<reference evidence="1 2" key="1">
    <citation type="journal article" date="2018" name="Genome Biol. Evol.">
        <title>Multiple Roots of Fruiting Body Formation in Amoebozoa.</title>
        <authorList>
            <person name="Hillmann F."/>
            <person name="Forbes G."/>
            <person name="Novohradska S."/>
            <person name="Ferling I."/>
            <person name="Riege K."/>
            <person name="Groth M."/>
            <person name="Westermann M."/>
            <person name="Marz M."/>
            <person name="Spaller T."/>
            <person name="Winckler T."/>
            <person name="Schaap P."/>
            <person name="Glockner G."/>
        </authorList>
    </citation>
    <scope>NUCLEOTIDE SEQUENCE [LARGE SCALE GENOMIC DNA]</scope>
    <source>
        <strain evidence="1 2">Jena</strain>
    </source>
</reference>
<name>A0A2P6P0D6_9EUKA</name>
<accession>A0A2P6P0D6</accession>
<dbReference type="InParanoid" id="A0A2P6P0D6"/>
<dbReference type="PANTHER" id="PTHR28498:SF1">
    <property type="entry name" value="ZINC FINGER SWIM DOMAIN-CONTAINING PROTEIN 7"/>
    <property type="match status" value="1"/>
</dbReference>
<protein>
    <recommendedName>
        <fullName evidence="3">SWIM-type domain-containing protein</fullName>
    </recommendedName>
</protein>
<sequence length="205" mass="23388">MDETQDAELPPLFSFSTMALVEQIFASLKQSLNEDIISRLNTIFDQTFISALDLLDKDLVTRIEASPSGRYLFEVGSQSERESSYILLPGYCPCRSYNYNIILKDEYVMIRPLGRCCVETYHNTKVCTLERRDERTKTMRVQYGIQQVKNWNKDCSDGGSNASISGMMDALQSFLDPWVLDASNSFVGCMYAEDESSLSLRLKFQ</sequence>
<organism evidence="1 2">
    <name type="scientific">Planoprotostelium fungivorum</name>
    <dbReference type="NCBI Taxonomy" id="1890364"/>
    <lineage>
        <taxon>Eukaryota</taxon>
        <taxon>Amoebozoa</taxon>
        <taxon>Evosea</taxon>
        <taxon>Variosea</taxon>
        <taxon>Cavosteliida</taxon>
        <taxon>Cavosteliaceae</taxon>
        <taxon>Planoprotostelium</taxon>
    </lineage>
</organism>
<evidence type="ECO:0008006" key="3">
    <source>
        <dbReference type="Google" id="ProtNLM"/>
    </source>
</evidence>
<dbReference type="PANTHER" id="PTHR28498">
    <property type="entry name" value="ZINC FINGER SWIM DOMAIN-CONTAINING PROTEIN 7"/>
    <property type="match status" value="1"/>
</dbReference>
<evidence type="ECO:0000313" key="1">
    <source>
        <dbReference type="EMBL" id="PRP89676.1"/>
    </source>
</evidence>
<dbReference type="AlphaFoldDB" id="A0A2P6P0D6"/>
<keyword evidence="2" id="KW-1185">Reference proteome</keyword>
<dbReference type="GO" id="GO:0000724">
    <property type="term" value="P:double-strand break repair via homologous recombination"/>
    <property type="evidence" value="ECO:0007669"/>
    <property type="project" value="TreeGrafter"/>
</dbReference>
<evidence type="ECO:0000313" key="2">
    <source>
        <dbReference type="Proteomes" id="UP000241769"/>
    </source>
</evidence>
<comment type="caution">
    <text evidence="1">The sequence shown here is derived from an EMBL/GenBank/DDBJ whole genome shotgun (WGS) entry which is preliminary data.</text>
</comment>
<dbReference type="OrthoDB" id="337581at2759"/>
<proteinExistence type="predicted"/>
<gene>
    <name evidence="1" type="ORF">PROFUN_00018</name>
</gene>
<dbReference type="EMBL" id="MDYQ01000001">
    <property type="protein sequence ID" value="PRP89676.1"/>
    <property type="molecule type" value="Genomic_DNA"/>
</dbReference>
<dbReference type="Proteomes" id="UP000241769">
    <property type="component" value="Unassembled WGS sequence"/>
</dbReference>
<dbReference type="GO" id="GO:0097196">
    <property type="term" value="C:Shu complex"/>
    <property type="evidence" value="ECO:0007669"/>
    <property type="project" value="TreeGrafter"/>
</dbReference>